<name>A0A8T0PVA5_PANVG</name>
<organism evidence="2 3">
    <name type="scientific">Panicum virgatum</name>
    <name type="common">Blackwell switchgrass</name>
    <dbReference type="NCBI Taxonomy" id="38727"/>
    <lineage>
        <taxon>Eukaryota</taxon>
        <taxon>Viridiplantae</taxon>
        <taxon>Streptophyta</taxon>
        <taxon>Embryophyta</taxon>
        <taxon>Tracheophyta</taxon>
        <taxon>Spermatophyta</taxon>
        <taxon>Magnoliopsida</taxon>
        <taxon>Liliopsida</taxon>
        <taxon>Poales</taxon>
        <taxon>Poaceae</taxon>
        <taxon>PACMAD clade</taxon>
        <taxon>Panicoideae</taxon>
        <taxon>Panicodae</taxon>
        <taxon>Paniceae</taxon>
        <taxon>Panicinae</taxon>
        <taxon>Panicum</taxon>
        <taxon>Panicum sect. Hiantes</taxon>
    </lineage>
</organism>
<feature type="region of interest" description="Disordered" evidence="1">
    <location>
        <begin position="175"/>
        <end position="204"/>
    </location>
</feature>
<proteinExistence type="predicted"/>
<sequence>MAAAPRPRLAMDAAPPPKLVGGGVAPLPLLLGPPGHPPRRHGEAVPLDLELEGEELRPHGSGRRRRTPSALGALRAGRNPVRPRDAIAQAAAYAVAHGPARAAPPRPGARANSRCRGRRASGRREPRPAARARPPPPRAGLRSSAELAAAVVVPAAPPWPPREVEGIHRGAWAARMGNGGGGSGGAVPVGCGDEREGRGGRVEK</sequence>
<evidence type="ECO:0000313" key="3">
    <source>
        <dbReference type="Proteomes" id="UP000823388"/>
    </source>
</evidence>
<dbReference type="EMBL" id="CM029050">
    <property type="protein sequence ID" value="KAG2565620.1"/>
    <property type="molecule type" value="Genomic_DNA"/>
</dbReference>
<comment type="caution">
    <text evidence="2">The sequence shown here is derived from an EMBL/GenBank/DDBJ whole genome shotgun (WGS) entry which is preliminary data.</text>
</comment>
<evidence type="ECO:0000256" key="1">
    <source>
        <dbReference type="SAM" id="MobiDB-lite"/>
    </source>
</evidence>
<keyword evidence="3" id="KW-1185">Reference proteome</keyword>
<feature type="compositionally biased region" description="Gly residues" evidence="1">
    <location>
        <begin position="177"/>
        <end position="187"/>
    </location>
</feature>
<feature type="region of interest" description="Disordered" evidence="1">
    <location>
        <begin position="1"/>
        <end position="82"/>
    </location>
</feature>
<accession>A0A8T0PVA5</accession>
<dbReference type="Proteomes" id="UP000823388">
    <property type="component" value="Chromosome 7N"/>
</dbReference>
<dbReference type="AlphaFoldDB" id="A0A8T0PVA5"/>
<protein>
    <submittedName>
        <fullName evidence="2">Uncharacterized protein</fullName>
    </submittedName>
</protein>
<evidence type="ECO:0000313" key="2">
    <source>
        <dbReference type="EMBL" id="KAG2565620.1"/>
    </source>
</evidence>
<feature type="compositionally biased region" description="Basic and acidic residues" evidence="1">
    <location>
        <begin position="192"/>
        <end position="204"/>
    </location>
</feature>
<reference evidence="2" key="1">
    <citation type="submission" date="2020-05" db="EMBL/GenBank/DDBJ databases">
        <title>WGS assembly of Panicum virgatum.</title>
        <authorList>
            <person name="Lovell J.T."/>
            <person name="Jenkins J."/>
            <person name="Shu S."/>
            <person name="Juenger T.E."/>
            <person name="Schmutz J."/>
        </authorList>
    </citation>
    <scope>NUCLEOTIDE SEQUENCE</scope>
    <source>
        <strain evidence="2">AP13</strain>
    </source>
</reference>
<feature type="region of interest" description="Disordered" evidence="1">
    <location>
        <begin position="95"/>
        <end position="144"/>
    </location>
</feature>
<gene>
    <name evidence="2" type="ORF">PVAP13_7NG123151</name>
</gene>